<keyword evidence="2" id="KW-1185">Reference proteome</keyword>
<dbReference type="RefSeq" id="WP_289167528.1">
    <property type="nucleotide sequence ID" value="NZ_JASZZN010000042.1"/>
</dbReference>
<sequence length="214" mass="24360">MLNLAPIFENAIDACDEFGDHLRVPPLPVAVYMMQRDVINHYRYAATHYFPISLTEPYLQDSSLGPPFAKWAKFTNDDFDLLSFTCITLMRYTSRLVYMTAYPGLESSGRLRETKDRCDGLTHPICDHNYAGKALGIHINDDNTLTITRFGDQLETETKNIGDRKLLRSISEQCLAEADSLESLNCKFGKICGKLIEDHPPNKPFDVLNESFWV</sequence>
<evidence type="ECO:0000313" key="1">
    <source>
        <dbReference type="EMBL" id="MDM4019386.1"/>
    </source>
</evidence>
<protein>
    <submittedName>
        <fullName evidence="1">Uncharacterized protein</fullName>
    </submittedName>
</protein>
<dbReference type="Proteomes" id="UP001239462">
    <property type="component" value="Unassembled WGS sequence"/>
</dbReference>
<name>A0ABT7PSD4_9BACT</name>
<comment type="caution">
    <text evidence="1">The sequence shown here is derived from an EMBL/GenBank/DDBJ whole genome shotgun (WGS) entry which is preliminary data.</text>
</comment>
<accession>A0ABT7PSD4</accession>
<proteinExistence type="predicted"/>
<gene>
    <name evidence="1" type="ORF">QTN89_28280</name>
</gene>
<reference evidence="1 2" key="1">
    <citation type="submission" date="2023-06" db="EMBL/GenBank/DDBJ databases">
        <title>Roseiconus lacunae JC819 isolated from Gulf of Mannar region, Tamil Nadu.</title>
        <authorList>
            <person name="Pk S."/>
            <person name="Ch S."/>
            <person name="Ch V.R."/>
        </authorList>
    </citation>
    <scope>NUCLEOTIDE SEQUENCE [LARGE SCALE GENOMIC DNA]</scope>
    <source>
        <strain evidence="1 2">JC819</strain>
    </source>
</reference>
<evidence type="ECO:0000313" key="2">
    <source>
        <dbReference type="Proteomes" id="UP001239462"/>
    </source>
</evidence>
<organism evidence="1 2">
    <name type="scientific">Roseiconus lacunae</name>
    <dbReference type="NCBI Taxonomy" id="2605694"/>
    <lineage>
        <taxon>Bacteria</taxon>
        <taxon>Pseudomonadati</taxon>
        <taxon>Planctomycetota</taxon>
        <taxon>Planctomycetia</taxon>
        <taxon>Pirellulales</taxon>
        <taxon>Pirellulaceae</taxon>
        <taxon>Roseiconus</taxon>
    </lineage>
</organism>
<dbReference type="EMBL" id="JASZZN010000042">
    <property type="protein sequence ID" value="MDM4019386.1"/>
    <property type="molecule type" value="Genomic_DNA"/>
</dbReference>